<evidence type="ECO:0000313" key="1">
    <source>
        <dbReference type="EMBL" id="KHG25660.1"/>
    </source>
</evidence>
<organism evidence="1 2">
    <name type="scientific">Gossypium arboreum</name>
    <name type="common">Tree cotton</name>
    <name type="synonym">Gossypium nanking</name>
    <dbReference type="NCBI Taxonomy" id="29729"/>
    <lineage>
        <taxon>Eukaryota</taxon>
        <taxon>Viridiplantae</taxon>
        <taxon>Streptophyta</taxon>
        <taxon>Embryophyta</taxon>
        <taxon>Tracheophyta</taxon>
        <taxon>Spermatophyta</taxon>
        <taxon>Magnoliopsida</taxon>
        <taxon>eudicotyledons</taxon>
        <taxon>Gunneridae</taxon>
        <taxon>Pentapetalae</taxon>
        <taxon>rosids</taxon>
        <taxon>malvids</taxon>
        <taxon>Malvales</taxon>
        <taxon>Malvaceae</taxon>
        <taxon>Malvoideae</taxon>
        <taxon>Gossypium</taxon>
    </lineage>
</organism>
<dbReference type="Proteomes" id="UP000032142">
    <property type="component" value="Unassembled WGS sequence"/>
</dbReference>
<dbReference type="AlphaFoldDB" id="A0A0B0PKZ2"/>
<sequence>MAYFCPHGGVSQPCVTHDHATRLCVHWC</sequence>
<evidence type="ECO:0000313" key="2">
    <source>
        <dbReference type="Proteomes" id="UP000032142"/>
    </source>
</evidence>
<proteinExistence type="predicted"/>
<name>A0A0B0PKZ2_GOSAR</name>
<dbReference type="EMBL" id="KN433242">
    <property type="protein sequence ID" value="KHG25660.1"/>
    <property type="molecule type" value="Genomic_DNA"/>
</dbReference>
<accession>A0A0B0PKZ2</accession>
<gene>
    <name evidence="1" type="ORF">F383_00659</name>
</gene>
<keyword evidence="2" id="KW-1185">Reference proteome</keyword>
<reference evidence="2" key="1">
    <citation type="submission" date="2014-09" db="EMBL/GenBank/DDBJ databases">
        <authorList>
            <person name="Mudge J."/>
            <person name="Ramaraj T."/>
            <person name="Lindquist I.E."/>
            <person name="Bharti A.K."/>
            <person name="Sundararajan A."/>
            <person name="Cameron C.T."/>
            <person name="Woodward J.E."/>
            <person name="May G.D."/>
            <person name="Brubaker C."/>
            <person name="Broadhvest J."/>
            <person name="Wilkins T.A."/>
        </authorList>
    </citation>
    <scope>NUCLEOTIDE SEQUENCE</scope>
    <source>
        <strain evidence="2">cv. AKA8401</strain>
    </source>
</reference>
<protein>
    <submittedName>
        <fullName evidence="1">Uncharacterized protein</fullName>
    </submittedName>
</protein>